<evidence type="ECO:0000313" key="4">
    <source>
        <dbReference type="Proteomes" id="UP000887565"/>
    </source>
</evidence>
<dbReference type="CDD" id="cd02248">
    <property type="entry name" value="Peptidase_C1A"/>
    <property type="match status" value="1"/>
</dbReference>
<evidence type="ECO:0000256" key="1">
    <source>
        <dbReference type="ARBA" id="ARBA00008455"/>
    </source>
</evidence>
<dbReference type="OMA" id="STEWHAG"/>
<evidence type="ECO:0000313" key="5">
    <source>
        <dbReference type="WBParaSite" id="nRc.2.0.1.t39227-RA"/>
    </source>
</evidence>
<dbReference type="SUPFAM" id="SSF54001">
    <property type="entry name" value="Cysteine proteinases"/>
    <property type="match status" value="1"/>
</dbReference>
<accession>A0A915KN87</accession>
<dbReference type="AlphaFoldDB" id="A0A915KN87"/>
<protein>
    <submittedName>
        <fullName evidence="5">Peptidase C1A papain C-terminal domain-containing protein</fullName>
    </submittedName>
</protein>
<dbReference type="SMART" id="SM00645">
    <property type="entry name" value="Pept_C1"/>
    <property type="match status" value="1"/>
</dbReference>
<sequence length="335" mass="38051">MHKEQRQVEASQPSGIGHNITDPIRNKFDIYRKKFNWQYKSKEYQEKKFERFKKNLDKINKIKGNRRSKYDAQVHVTKFTDTHPQKFKVHHSGILKPNSNAARRIDSTTRKPKCKKLQWTSKHIFPEARDQLYCGSCYAISIADMILAQNRAESRNFDGHLEPLSAQYIVDCLSPPDAFQCNGGHPAQVLNQLSLCRNNKSGHCMLPKESCYKYTGENGTCRLSCPPEQVQVIAADMLDIHGQNEMDIMANLLKWGPVIGIVGISETWQFYNGSGVMRPHQCTTNQSHAVIVTGYDYTTCVPTYTVRNSWGADWGAQGYIKLEAGKNTCGIAQSN</sequence>
<dbReference type="InterPro" id="IPR000668">
    <property type="entry name" value="Peptidase_C1A_C"/>
</dbReference>
<dbReference type="Gene3D" id="3.90.70.10">
    <property type="entry name" value="Cysteine proteinases"/>
    <property type="match status" value="1"/>
</dbReference>
<dbReference type="GO" id="GO:0006508">
    <property type="term" value="P:proteolysis"/>
    <property type="evidence" value="ECO:0007669"/>
    <property type="project" value="InterPro"/>
</dbReference>
<dbReference type="WBParaSite" id="nRc.2.0.1.t39227-RA">
    <property type="protein sequence ID" value="nRc.2.0.1.t39227-RA"/>
    <property type="gene ID" value="nRc.2.0.1.g39227"/>
</dbReference>
<organism evidence="4 5">
    <name type="scientific">Romanomermis culicivorax</name>
    <name type="common">Nematode worm</name>
    <dbReference type="NCBI Taxonomy" id="13658"/>
    <lineage>
        <taxon>Eukaryota</taxon>
        <taxon>Metazoa</taxon>
        <taxon>Ecdysozoa</taxon>
        <taxon>Nematoda</taxon>
        <taxon>Enoplea</taxon>
        <taxon>Dorylaimia</taxon>
        <taxon>Mermithida</taxon>
        <taxon>Mermithoidea</taxon>
        <taxon>Mermithidae</taxon>
        <taxon>Romanomermis</taxon>
    </lineage>
</organism>
<dbReference type="InterPro" id="IPR039417">
    <property type="entry name" value="Peptidase_C1A_papain-like"/>
</dbReference>
<name>A0A915KN87_ROMCU</name>
<evidence type="ECO:0000256" key="2">
    <source>
        <dbReference type="SAM" id="MobiDB-lite"/>
    </source>
</evidence>
<feature type="region of interest" description="Disordered" evidence="2">
    <location>
        <begin position="1"/>
        <end position="22"/>
    </location>
</feature>
<dbReference type="PANTHER" id="PTHR12411">
    <property type="entry name" value="CYSTEINE PROTEASE FAMILY C1-RELATED"/>
    <property type="match status" value="1"/>
</dbReference>
<dbReference type="Pfam" id="PF00112">
    <property type="entry name" value="Peptidase_C1"/>
    <property type="match status" value="1"/>
</dbReference>
<feature type="domain" description="Peptidase C1A papain C-terminal" evidence="3">
    <location>
        <begin position="111"/>
        <end position="333"/>
    </location>
</feature>
<dbReference type="InterPro" id="IPR038765">
    <property type="entry name" value="Papain-like_cys_pep_sf"/>
</dbReference>
<proteinExistence type="inferred from homology"/>
<keyword evidence="4" id="KW-1185">Reference proteome</keyword>
<evidence type="ECO:0000259" key="3">
    <source>
        <dbReference type="SMART" id="SM00645"/>
    </source>
</evidence>
<dbReference type="InterPro" id="IPR013128">
    <property type="entry name" value="Peptidase_C1A"/>
</dbReference>
<dbReference type="Proteomes" id="UP000887565">
    <property type="component" value="Unplaced"/>
</dbReference>
<reference evidence="5" key="1">
    <citation type="submission" date="2022-11" db="UniProtKB">
        <authorList>
            <consortium name="WormBaseParasite"/>
        </authorList>
    </citation>
    <scope>IDENTIFICATION</scope>
</reference>
<dbReference type="GO" id="GO:0008234">
    <property type="term" value="F:cysteine-type peptidase activity"/>
    <property type="evidence" value="ECO:0007669"/>
    <property type="project" value="InterPro"/>
</dbReference>
<comment type="similarity">
    <text evidence="1">Belongs to the peptidase C1 family.</text>
</comment>